<feature type="region of interest" description="Disordered" evidence="1">
    <location>
        <begin position="409"/>
        <end position="436"/>
    </location>
</feature>
<evidence type="ECO:0000313" key="3">
    <source>
        <dbReference type="Proteomes" id="UP001287286"/>
    </source>
</evidence>
<feature type="region of interest" description="Disordered" evidence="1">
    <location>
        <begin position="768"/>
        <end position="806"/>
    </location>
</feature>
<comment type="caution">
    <text evidence="2">The sequence shown here is derived from an EMBL/GenBank/DDBJ whole genome shotgun (WGS) entry which is preliminary data.</text>
</comment>
<evidence type="ECO:0000313" key="2">
    <source>
        <dbReference type="EMBL" id="KAK4081967.1"/>
    </source>
</evidence>
<dbReference type="Proteomes" id="UP001287286">
    <property type="component" value="Unassembled WGS sequence"/>
</dbReference>
<feature type="region of interest" description="Disordered" evidence="1">
    <location>
        <begin position="112"/>
        <end position="154"/>
    </location>
</feature>
<sequence length="961" mass="101803">MPISSRNGGGGVVQQETRDPVSAGAASVIAGGLIRGGADNPRGWGAGGRRVLEIFREAWFFDSTRTPGQSACGGADAAAERLVHVAMLGGAPHSETRAHALLRVVCETHHPPLKPPLPTKEGGGSEVIVDGAPQGWRAGRSGEERKRGPASTQRARRLHMSISILFSPVMSHAVVVALAVTVKPMRTGLARPPLFVQLGLNTLPGSQLASLRQVRPDGKEAGDAGTGQETPGLHNARHAKRARPGDDSSPRPGARLLGWTLQGDASLGPSLLLGPAEKGPRCQARARHNVGSTVEDPSSAGRFQLSPGGCICVSRLHLAHRQALARGAAGCSHSSTAHHPACRMAEGRSVRQPGVAWLTPAPSWAVQSRRRCTKDAHLFACSPPQGGCGSPHTTGGPVSSPCDGCDGRGAGFVPSQPPRSAQHAAQPPATSPSPWDLLTLDAGVVPQVRRAAWKPCPPLPGATRVGRMVSHQLAVAGAGAGAQPIAATLRVSMHQCRSPDQGDGFHQRLGWWERVCREGEGDWASLTRPAGTESMGSGAGPWRWAPAWVISSAGQQGAVGAQCPARPGTDGPLQASYERAPTSSSVHPSGLCPRLGRAGKGWTVPAQQRQHSSGKREGGRNPSRRARRARAASAFWRVSWNQARSREMGPAYPSRQGLDAGTEEGTAECGRSSDRRRRLLECEGPPFLALGVAPERHGGVTVWLRWCDCAPTGDTLPSASGGLRRWRRRGSSYRRQQRWWLRGRGTGYLAYLRGAHARGGRRLATGCGMKARRRRGHAERRPAFQATRRGAGARLGGGLSGGGQSSARWRSQRAIFVISGGFWLPLAAAPLGDPGLLAVPRAPASPPGPGRPRHCPAHCLACPPRPKITTLAPTPGLVLDPLRSSGLHASPITAWWRRRRTQRCPPPIRRLRHGSPFRVPQVRPHSLQAASEWKPSEWEQVGASGSPNQQKPAALVLSSPD</sequence>
<reference evidence="2 3" key="1">
    <citation type="journal article" date="2024" name="Microbiol. Resour. Announc.">
        <title>Genome annotations for the ascomycete fungi Trichoderma harzianum, Trichoderma aggressivum, and Purpureocillium lilacinum.</title>
        <authorList>
            <person name="Beijen E.P.W."/>
            <person name="Ohm R.A."/>
        </authorList>
    </citation>
    <scope>NUCLEOTIDE SEQUENCE [LARGE SCALE GENOMIC DNA]</scope>
    <source>
        <strain evidence="2 3">CBS 150709</strain>
    </source>
</reference>
<feature type="region of interest" description="Disordered" evidence="1">
    <location>
        <begin position="647"/>
        <end position="670"/>
    </location>
</feature>
<dbReference type="EMBL" id="JAWRVI010000069">
    <property type="protein sequence ID" value="KAK4081967.1"/>
    <property type="molecule type" value="Genomic_DNA"/>
</dbReference>
<protein>
    <submittedName>
        <fullName evidence="2">Uncharacterized protein</fullName>
    </submittedName>
</protein>
<feature type="region of interest" description="Disordered" evidence="1">
    <location>
        <begin position="214"/>
        <end position="256"/>
    </location>
</feature>
<keyword evidence="3" id="KW-1185">Reference proteome</keyword>
<name>A0ABR0BKT2_PURLI</name>
<evidence type="ECO:0000256" key="1">
    <source>
        <dbReference type="SAM" id="MobiDB-lite"/>
    </source>
</evidence>
<proteinExistence type="predicted"/>
<feature type="region of interest" description="Disordered" evidence="1">
    <location>
        <begin position="1"/>
        <end position="20"/>
    </location>
</feature>
<accession>A0ABR0BKT2</accession>
<feature type="region of interest" description="Disordered" evidence="1">
    <location>
        <begin position="270"/>
        <end position="300"/>
    </location>
</feature>
<feature type="compositionally biased region" description="Gly residues" evidence="1">
    <location>
        <begin position="793"/>
        <end position="804"/>
    </location>
</feature>
<feature type="region of interest" description="Disordered" evidence="1">
    <location>
        <begin position="559"/>
        <end position="628"/>
    </location>
</feature>
<feature type="region of interest" description="Disordered" evidence="1">
    <location>
        <begin position="919"/>
        <end position="961"/>
    </location>
</feature>
<gene>
    <name evidence="2" type="ORF">Purlil1_11468</name>
</gene>
<organism evidence="2 3">
    <name type="scientific">Purpureocillium lilacinum</name>
    <name type="common">Paecilomyces lilacinus</name>
    <dbReference type="NCBI Taxonomy" id="33203"/>
    <lineage>
        <taxon>Eukaryota</taxon>
        <taxon>Fungi</taxon>
        <taxon>Dikarya</taxon>
        <taxon>Ascomycota</taxon>
        <taxon>Pezizomycotina</taxon>
        <taxon>Sordariomycetes</taxon>
        <taxon>Hypocreomycetidae</taxon>
        <taxon>Hypocreales</taxon>
        <taxon>Ophiocordycipitaceae</taxon>
        <taxon>Purpureocillium</taxon>
    </lineage>
</organism>